<proteinExistence type="predicted"/>
<dbReference type="OrthoDB" id="106898at2"/>
<dbReference type="RefSeq" id="WP_074652305.1">
    <property type="nucleotide sequence ID" value="NZ_FNSD01000001.1"/>
</dbReference>
<dbReference type="PROSITE" id="PS51257">
    <property type="entry name" value="PROKAR_LIPOPROTEIN"/>
    <property type="match status" value="1"/>
</dbReference>
<reference evidence="1 2" key="1">
    <citation type="submission" date="2016-10" db="EMBL/GenBank/DDBJ databases">
        <authorList>
            <person name="de Groot N.N."/>
        </authorList>
    </citation>
    <scope>NUCLEOTIDE SEQUENCE [LARGE SCALE GENOMIC DNA]</scope>
    <source>
        <strain evidence="1 2">AB35.6</strain>
    </source>
</reference>
<dbReference type="InterPro" id="IPR011044">
    <property type="entry name" value="Quino_amine_DH_bsu"/>
</dbReference>
<accession>A0A1H4JJW5</accession>
<sequence length="498" mass="52713">MKSVSVARSATALLFATVVTLLTGCGYRPYKTTENQFAGRPVPPSKLTQRVMVAISQSSLLSGSLEVLDAKRDIRSNVYVANSTTTISAYTGQAQSIINYPEQTRGFVYSSDGNINTINYSTEAGLGPTATSTGVVSSYFVPEDTQSVYTATERTGTVNIAPPATASATANSTATALAFAVPSVYKIVANPSHTVILMMLRNSNMVYRMLQLNSNQVAPPNALTCQPVNKPTFCVIPVGATQSDGSVREPSFHRPSNAYFSPDGTQVYFLSCGRECGGSAATGDDVPAVNFANLANLRIDYYPPSATYVSPVVSSTAVPGGATTALSDGATLYVAGQSLQADGYFGGNLSVIPLSTKTVSQTFSISDGEHTKMLFADNNTLWIGANNCASGERYQHGQNYNCLTRYDITNKAAAIVPAVTPGGATHVPYPNENLDQYYYGSLTGLCWVENLNKVYTAYGGQVHAFNTVDGSEIDNTNITVQGTANDVAYMDASTNVAN</sequence>
<evidence type="ECO:0000313" key="2">
    <source>
        <dbReference type="Proteomes" id="UP000182409"/>
    </source>
</evidence>
<evidence type="ECO:0000313" key="1">
    <source>
        <dbReference type="EMBL" id="SEB45968.1"/>
    </source>
</evidence>
<gene>
    <name evidence="1" type="ORF">SAMN05443244_0632</name>
</gene>
<dbReference type="SUPFAM" id="SSF50969">
    <property type="entry name" value="YVTN repeat-like/Quinoprotein amine dehydrogenase"/>
    <property type="match status" value="1"/>
</dbReference>
<protein>
    <submittedName>
        <fullName evidence="1">Uncharacterized protein</fullName>
    </submittedName>
</protein>
<dbReference type="AlphaFoldDB" id="A0A1H4JJW5"/>
<name>A0A1H4JJW5_9BACT</name>
<organism evidence="1 2">
    <name type="scientific">Terriglobus roseus</name>
    <dbReference type="NCBI Taxonomy" id="392734"/>
    <lineage>
        <taxon>Bacteria</taxon>
        <taxon>Pseudomonadati</taxon>
        <taxon>Acidobacteriota</taxon>
        <taxon>Terriglobia</taxon>
        <taxon>Terriglobales</taxon>
        <taxon>Acidobacteriaceae</taxon>
        <taxon>Terriglobus</taxon>
    </lineage>
</organism>
<dbReference type="Proteomes" id="UP000182409">
    <property type="component" value="Unassembled WGS sequence"/>
</dbReference>
<dbReference type="EMBL" id="FNSD01000001">
    <property type="protein sequence ID" value="SEB45968.1"/>
    <property type="molecule type" value="Genomic_DNA"/>
</dbReference>